<dbReference type="Pfam" id="PF13489">
    <property type="entry name" value="Methyltransf_23"/>
    <property type="match status" value="1"/>
</dbReference>
<protein>
    <recommendedName>
        <fullName evidence="3">Methyltransferase type 12</fullName>
    </recommendedName>
</protein>
<reference evidence="2" key="1">
    <citation type="journal article" date="2012" name="J. Bacteriol.">
        <title>Genome sequence of the haloalkaliphilic methanotrophic bacterium Methylomicrobium alcaliphilum 20Z.</title>
        <authorList>
            <person name="Vuilleumier S."/>
            <person name="Khmelenina V.N."/>
            <person name="Bringel F."/>
            <person name="Reshetnikov A.S."/>
            <person name="Lajus A."/>
            <person name="Mangenot S."/>
            <person name="Rouy Z."/>
            <person name="Op den Camp H.J."/>
            <person name="Jetten M.S."/>
            <person name="Dispirito A.A."/>
            <person name="Dunfield P."/>
            <person name="Klotz M.G."/>
            <person name="Semrau J.D."/>
            <person name="Stein L.Y."/>
            <person name="Barbe V."/>
            <person name="Medigue C."/>
            <person name="Trotsenko Y.A."/>
            <person name="Kalyuzhnaya M.G."/>
        </authorList>
    </citation>
    <scope>NUCLEOTIDE SEQUENCE [LARGE SCALE GENOMIC DNA]</scope>
    <source>
        <strain evidence="2">DSM 19304 / NCIMB 14124 / VKM B-2133 / 20Z</strain>
    </source>
</reference>
<name>G4SYW6_META2</name>
<proteinExistence type="predicted"/>
<keyword evidence="2" id="KW-1185">Reference proteome</keyword>
<organism evidence="1 2">
    <name type="scientific">Methylotuvimicrobium alcaliphilum (strain DSM 19304 / NCIMB 14124 / VKM B-2133 / 20Z)</name>
    <name type="common">Methylomicrobium alcaliphilum</name>
    <dbReference type="NCBI Taxonomy" id="1091494"/>
    <lineage>
        <taxon>Bacteria</taxon>
        <taxon>Pseudomonadati</taxon>
        <taxon>Pseudomonadota</taxon>
        <taxon>Gammaproteobacteria</taxon>
        <taxon>Methylococcales</taxon>
        <taxon>Methylococcaceae</taxon>
        <taxon>Methylotuvimicrobium</taxon>
    </lineage>
</organism>
<dbReference type="PANTHER" id="PTHR43861">
    <property type="entry name" value="TRANS-ACONITATE 2-METHYLTRANSFERASE-RELATED"/>
    <property type="match status" value="1"/>
</dbReference>
<dbReference type="EMBL" id="FO082060">
    <property type="protein sequence ID" value="CCE24413.1"/>
    <property type="molecule type" value="Genomic_DNA"/>
</dbReference>
<dbReference type="PATRIC" id="fig|271065.3.peg.2813"/>
<dbReference type="Proteomes" id="UP000008315">
    <property type="component" value="Chromosome"/>
</dbReference>
<gene>
    <name evidence="1" type="ordered locus">MEALZ_2741</name>
</gene>
<accession>G4SYW6</accession>
<dbReference type="AlphaFoldDB" id="G4SYW6"/>
<dbReference type="CDD" id="cd02440">
    <property type="entry name" value="AdoMet_MTases"/>
    <property type="match status" value="1"/>
</dbReference>
<dbReference type="HOGENOM" id="CLU_100577_0_0_6"/>
<dbReference type="KEGG" id="mah:MEALZ_2741"/>
<evidence type="ECO:0000313" key="1">
    <source>
        <dbReference type="EMBL" id="CCE24413.1"/>
    </source>
</evidence>
<dbReference type="SUPFAM" id="SSF53335">
    <property type="entry name" value="S-adenosyl-L-methionine-dependent methyltransferases"/>
    <property type="match status" value="1"/>
</dbReference>
<dbReference type="InterPro" id="IPR029063">
    <property type="entry name" value="SAM-dependent_MTases_sf"/>
</dbReference>
<evidence type="ECO:0000313" key="2">
    <source>
        <dbReference type="Proteomes" id="UP000008315"/>
    </source>
</evidence>
<evidence type="ECO:0008006" key="3">
    <source>
        <dbReference type="Google" id="ProtNLM"/>
    </source>
</evidence>
<dbReference type="Gene3D" id="3.40.50.150">
    <property type="entry name" value="Vaccinia Virus protein VP39"/>
    <property type="match status" value="1"/>
</dbReference>
<sequence length="243" mass="27028">MIEHEKNRLDKIAGFYHSSEAAEAVDHFHLYLRDVTIPEDGGRSALELGCGSGRWTSVLCERYQEVDVVDAAADLVEQVVSAFKGKRAVIHGHVSLIEDFLKSTSRTWQHVYLTMLLEHVEDPIDILTKARKACDQDGSIFVAVPNASSIHRVIAKRAGLIGDIDELSTSDLKVGHRRVYTLDLLKDHLIEAGFSITEVIPLGLKPITHQQMRALPDSILWALCQSGDLVPENPAYWVVRAKA</sequence>
<dbReference type="RefSeq" id="WP_014149179.1">
    <property type="nucleotide sequence ID" value="NC_016112.1"/>
</dbReference>
<dbReference type="STRING" id="1091494.MEALZ_2741"/>